<dbReference type="Proteomes" id="UP000199008">
    <property type="component" value="Unassembled WGS sequence"/>
</dbReference>
<keyword evidence="2" id="KW-1133">Transmembrane helix</keyword>
<keyword evidence="2" id="KW-0812">Transmembrane</keyword>
<gene>
    <name evidence="3" type="ORF">SAMN05216216_11312</name>
</gene>
<sequence>MKEVVVGIITTPGLPKKLLEDILDRLKDTAGNSIDEEKNWQVEYRTDILTGSAEFVNEIFDKVETIKENNGWDMAIAISDLPSISDRKAVLSDFNYDEKISLISVPALGVFRNKKKLEELLLHHIEVLYGTHDPEDTEKVQPNFISKLIEVTPEEEGESKHRYVIKSKLGGWIRLVTGMTYLNEPWKELGNFKTIVALSFATGTYISIFRTPWELSLDYSLWRFILLMIIAVFGMVGWLIYAHNIWEKRTTKNQPAYRRLYNFTTILTLLTLTIVNYFAVSLLITVSVLLFVPMGLFETWTEVEHDVEWADYLSLIWFASSGGILAGAFGSTVEEEEKIRNITYSYRQMYRHKKLKEEQEQAEQSPESKEDEEYSGEKQSHDAADEEEK</sequence>
<organism evidence="3 4">
    <name type="scientific">Lacicoccus qingdaonensis</name>
    <dbReference type="NCBI Taxonomy" id="576118"/>
    <lineage>
        <taxon>Bacteria</taxon>
        <taxon>Bacillati</taxon>
        <taxon>Bacillota</taxon>
        <taxon>Bacilli</taxon>
        <taxon>Bacillales</taxon>
        <taxon>Salinicoccaceae</taxon>
        <taxon>Lacicoccus</taxon>
    </lineage>
</organism>
<feature type="transmembrane region" description="Helical" evidence="2">
    <location>
        <begin position="221"/>
        <end position="242"/>
    </location>
</feature>
<evidence type="ECO:0000313" key="3">
    <source>
        <dbReference type="EMBL" id="SDK89508.1"/>
    </source>
</evidence>
<dbReference type="AlphaFoldDB" id="A0A1G9FM37"/>
<protein>
    <recommendedName>
        <fullName evidence="5">5,10-methylene-tetrahydrofolate dehydrogenase</fullName>
    </recommendedName>
</protein>
<name>A0A1G9FM37_9BACL</name>
<feature type="region of interest" description="Disordered" evidence="1">
    <location>
        <begin position="355"/>
        <end position="389"/>
    </location>
</feature>
<feature type="transmembrane region" description="Helical" evidence="2">
    <location>
        <begin position="189"/>
        <end position="209"/>
    </location>
</feature>
<feature type="transmembrane region" description="Helical" evidence="2">
    <location>
        <begin position="312"/>
        <end position="333"/>
    </location>
</feature>
<proteinExistence type="predicted"/>
<feature type="transmembrane region" description="Helical" evidence="2">
    <location>
        <begin position="263"/>
        <end position="292"/>
    </location>
</feature>
<dbReference type="EMBL" id="FNFY01000013">
    <property type="protein sequence ID" value="SDK89508.1"/>
    <property type="molecule type" value="Genomic_DNA"/>
</dbReference>
<dbReference type="OrthoDB" id="8477132at2"/>
<accession>A0A1G9FM37</accession>
<reference evidence="4" key="1">
    <citation type="submission" date="2016-10" db="EMBL/GenBank/DDBJ databases">
        <authorList>
            <person name="Varghese N."/>
            <person name="Submissions S."/>
        </authorList>
    </citation>
    <scope>NUCLEOTIDE SEQUENCE [LARGE SCALE GENOMIC DNA]</scope>
    <source>
        <strain evidence="4">CGMCC 1.8895</strain>
    </source>
</reference>
<evidence type="ECO:0000313" key="4">
    <source>
        <dbReference type="Proteomes" id="UP000199008"/>
    </source>
</evidence>
<evidence type="ECO:0000256" key="2">
    <source>
        <dbReference type="SAM" id="Phobius"/>
    </source>
</evidence>
<evidence type="ECO:0008006" key="5">
    <source>
        <dbReference type="Google" id="ProtNLM"/>
    </source>
</evidence>
<dbReference type="STRING" id="576118.SAMN05216216_11312"/>
<keyword evidence="2" id="KW-0472">Membrane</keyword>
<dbReference type="RefSeq" id="WP_092986435.1">
    <property type="nucleotide sequence ID" value="NZ_FNFY01000013.1"/>
</dbReference>
<keyword evidence="4" id="KW-1185">Reference proteome</keyword>
<evidence type="ECO:0000256" key="1">
    <source>
        <dbReference type="SAM" id="MobiDB-lite"/>
    </source>
</evidence>